<keyword evidence="1" id="KW-0812">Transmembrane</keyword>
<feature type="transmembrane region" description="Helical" evidence="1">
    <location>
        <begin position="52"/>
        <end position="71"/>
    </location>
</feature>
<dbReference type="AlphaFoldDB" id="A0A0S2K4A2"/>
<dbReference type="InterPro" id="IPR032176">
    <property type="entry name" value="DUF5009"/>
</dbReference>
<name>A0A0S2K4A2_9GAMM</name>
<protein>
    <recommendedName>
        <fullName evidence="2">DUF5009 domain-containing protein</fullName>
    </recommendedName>
</protein>
<feature type="transmembrane region" description="Helical" evidence="1">
    <location>
        <begin position="176"/>
        <end position="196"/>
    </location>
</feature>
<evidence type="ECO:0000313" key="4">
    <source>
        <dbReference type="Proteomes" id="UP000061457"/>
    </source>
</evidence>
<evidence type="ECO:0000313" key="3">
    <source>
        <dbReference type="EMBL" id="ALO43137.1"/>
    </source>
</evidence>
<dbReference type="PANTHER" id="PTHR31061">
    <property type="entry name" value="LD22376P"/>
    <property type="match status" value="1"/>
</dbReference>
<dbReference type="PATRIC" id="fig|161398.10.peg.2705"/>
<keyword evidence="1" id="KW-1133">Transmembrane helix</keyword>
<sequence>MTEHSLPNRRILAIDVFRGLTILTMVFVNELAAIKNIPSWMTHMPADANAMTFVDLVFPAFLFIVGMSIPFSTQAKTVKGASSKRLLIDSAFRALGLIVIGLFMVNTIYGYDESKMLISMPLWTLLMYACVLLIWSHYPKHLSSVLVKGCKYLGIIGLIVLAFIYDGPYGGMTPQWWGILGLIGWAFFFSVAVYLFTKQDVIKLIAASLAFVALYFVIEHLSGINGVLDRLVEDNRNHTHATIVLAGVVMSLIFYHAKLIDKKWFNYFAFVVISGALTLLSWWHWPVSKIWATPSWAFMSIFFCALIFGVIYYIVELKAQTDWCKVFEPAANNPLLIYILPYILIAALQLLSIPARPEFMSSGLMGILWSLGFAVMMMFVVTGLNKLGVRLKL</sequence>
<feature type="transmembrane region" description="Helical" evidence="1">
    <location>
        <begin position="117"/>
        <end position="138"/>
    </location>
</feature>
<dbReference type="STRING" id="161398.PP2015_2650"/>
<gene>
    <name evidence="3" type="ORF">PP2015_2650</name>
</gene>
<dbReference type="Pfam" id="PF16401">
    <property type="entry name" value="DUF5009"/>
    <property type="match status" value="1"/>
</dbReference>
<feature type="transmembrane region" description="Helical" evidence="1">
    <location>
        <begin position="296"/>
        <end position="315"/>
    </location>
</feature>
<feature type="transmembrane region" description="Helical" evidence="1">
    <location>
        <begin position="335"/>
        <end position="355"/>
    </location>
</feature>
<dbReference type="Proteomes" id="UP000061457">
    <property type="component" value="Chromosome I"/>
</dbReference>
<feature type="transmembrane region" description="Helical" evidence="1">
    <location>
        <begin position="12"/>
        <end position="32"/>
    </location>
</feature>
<feature type="transmembrane region" description="Helical" evidence="1">
    <location>
        <begin position="264"/>
        <end position="284"/>
    </location>
</feature>
<feature type="domain" description="DUF5009" evidence="2">
    <location>
        <begin position="13"/>
        <end position="217"/>
    </location>
</feature>
<dbReference type="PANTHER" id="PTHR31061:SF24">
    <property type="entry name" value="LD22376P"/>
    <property type="match status" value="1"/>
</dbReference>
<organism evidence="3 4">
    <name type="scientific">Pseudoalteromonas phenolica</name>
    <dbReference type="NCBI Taxonomy" id="161398"/>
    <lineage>
        <taxon>Bacteria</taxon>
        <taxon>Pseudomonadati</taxon>
        <taxon>Pseudomonadota</taxon>
        <taxon>Gammaproteobacteria</taxon>
        <taxon>Alteromonadales</taxon>
        <taxon>Pseudoalteromonadaceae</taxon>
        <taxon>Pseudoalteromonas</taxon>
    </lineage>
</organism>
<evidence type="ECO:0000256" key="1">
    <source>
        <dbReference type="SAM" id="Phobius"/>
    </source>
</evidence>
<accession>A0A0S2K4A2</accession>
<dbReference type="RefSeq" id="WP_058030818.1">
    <property type="nucleotide sequence ID" value="NZ_CP013187.1"/>
</dbReference>
<reference evidence="3 4" key="1">
    <citation type="submission" date="2015-11" db="EMBL/GenBank/DDBJ databases">
        <authorList>
            <person name="Zhang Y."/>
            <person name="Guo Z."/>
        </authorList>
    </citation>
    <scope>NUCLEOTIDE SEQUENCE [LARGE SCALE GENOMIC DNA]</scope>
    <source>
        <strain evidence="3 4">KCTC 12086</strain>
    </source>
</reference>
<proteinExistence type="predicted"/>
<feature type="transmembrane region" description="Helical" evidence="1">
    <location>
        <begin position="145"/>
        <end position="164"/>
    </location>
</feature>
<feature type="transmembrane region" description="Helical" evidence="1">
    <location>
        <begin position="201"/>
        <end position="218"/>
    </location>
</feature>
<keyword evidence="1" id="KW-0472">Membrane</keyword>
<dbReference type="KEGG" id="pphe:PP2015_2650"/>
<keyword evidence="4" id="KW-1185">Reference proteome</keyword>
<feature type="transmembrane region" description="Helical" evidence="1">
    <location>
        <begin position="92"/>
        <end position="111"/>
    </location>
</feature>
<evidence type="ECO:0000259" key="2">
    <source>
        <dbReference type="Pfam" id="PF16401"/>
    </source>
</evidence>
<feature type="transmembrane region" description="Helical" evidence="1">
    <location>
        <begin position="238"/>
        <end position="257"/>
    </location>
</feature>
<dbReference type="OrthoDB" id="9811314at2"/>
<dbReference type="EMBL" id="CP013187">
    <property type="protein sequence ID" value="ALO43137.1"/>
    <property type="molecule type" value="Genomic_DNA"/>
</dbReference>
<feature type="transmembrane region" description="Helical" evidence="1">
    <location>
        <begin position="367"/>
        <end position="387"/>
    </location>
</feature>